<protein>
    <submittedName>
        <fullName evidence="9">Membrane protein, DedA family</fullName>
    </submittedName>
</protein>
<evidence type="ECO:0000256" key="1">
    <source>
        <dbReference type="ARBA" id="ARBA00004651"/>
    </source>
</evidence>
<sequence length="213" mass="23444">MDNLLHLAAMALNIDRFLGAFILEYGAWVYPALFLIVFCETGLVVFPFLPGDSLLFVGGAFCATGALTLPALIMLLLVAAALGNTVNYQIGRMIGPKVFESNWRFLDRAALTKTHDFYQRHGGKTIVLARFIPVVRTFAPFVAGVGEMGFARFQFFNAAGALAWILSLVFAGYFFGNLPFIRRYLNLIVLVGISAAVVPLLIGTGWRLLMRRS</sequence>
<dbReference type="RefSeq" id="WP_006682274.1">
    <property type="nucleotide sequence ID" value="NZ_CAFB01000037.1"/>
</dbReference>
<evidence type="ECO:0000313" key="9">
    <source>
        <dbReference type="EMBL" id="CCD29031.1"/>
    </source>
</evidence>
<accession>G2J8D4</accession>
<dbReference type="PANTHER" id="PTHR30353:SF0">
    <property type="entry name" value="TRANSMEMBRANE PROTEIN"/>
    <property type="match status" value="1"/>
</dbReference>
<dbReference type="Pfam" id="PF09335">
    <property type="entry name" value="VTT_dom"/>
    <property type="match status" value="1"/>
</dbReference>
<dbReference type="Proteomes" id="UP000054051">
    <property type="component" value="Unassembled WGS sequence"/>
</dbReference>
<evidence type="ECO:0000256" key="7">
    <source>
        <dbReference type="RuleBase" id="RU367016"/>
    </source>
</evidence>
<dbReference type="PANTHER" id="PTHR30353">
    <property type="entry name" value="INNER MEMBRANE PROTEIN DEDA-RELATED"/>
    <property type="match status" value="1"/>
</dbReference>
<name>G2J8D4_9BURK</name>
<dbReference type="InterPro" id="IPR032818">
    <property type="entry name" value="DedA-like"/>
</dbReference>
<feature type="domain" description="VTT" evidence="8">
    <location>
        <begin position="49"/>
        <end position="173"/>
    </location>
</feature>
<dbReference type="AlphaFoldDB" id="G2J8D4"/>
<keyword evidence="6 7" id="KW-0472">Membrane</keyword>
<keyword evidence="3 7" id="KW-1003">Cell membrane</keyword>
<evidence type="ECO:0000256" key="4">
    <source>
        <dbReference type="ARBA" id="ARBA00022692"/>
    </source>
</evidence>
<evidence type="ECO:0000256" key="5">
    <source>
        <dbReference type="ARBA" id="ARBA00022989"/>
    </source>
</evidence>
<dbReference type="eggNOG" id="COG0586">
    <property type="taxonomic scope" value="Bacteria"/>
</dbReference>
<dbReference type="GO" id="GO:0005886">
    <property type="term" value="C:plasma membrane"/>
    <property type="evidence" value="ECO:0007669"/>
    <property type="project" value="UniProtKB-SubCell"/>
</dbReference>
<feature type="transmembrane region" description="Helical" evidence="7">
    <location>
        <begin position="55"/>
        <end position="83"/>
    </location>
</feature>
<evidence type="ECO:0000259" key="8">
    <source>
        <dbReference type="Pfam" id="PF09335"/>
    </source>
</evidence>
<keyword evidence="4 7" id="KW-0812">Transmembrane</keyword>
<feature type="transmembrane region" description="Helical" evidence="7">
    <location>
        <begin position="155"/>
        <end position="175"/>
    </location>
</feature>
<comment type="caution">
    <text evidence="9">The sequence shown here is derived from an EMBL/GenBank/DDBJ whole genome shotgun (WGS) entry which is preliminary data.</text>
</comment>
<evidence type="ECO:0000256" key="2">
    <source>
        <dbReference type="ARBA" id="ARBA00010792"/>
    </source>
</evidence>
<feature type="transmembrane region" description="Helical" evidence="7">
    <location>
        <begin position="187"/>
        <end position="209"/>
    </location>
</feature>
<dbReference type="EMBL" id="CAFB01000037">
    <property type="protein sequence ID" value="CCD29031.1"/>
    <property type="molecule type" value="Genomic_DNA"/>
</dbReference>
<reference evidence="9 10" key="1">
    <citation type="submission" date="2011-08" db="EMBL/GenBank/DDBJ databases">
        <title>The genome of the obligate endobacterium of an arbuscular mycorrhizal fungus reveals an interphylum network of nutritional interactions.</title>
        <authorList>
            <person name="Ghignone S."/>
            <person name="Salvioli A."/>
            <person name="Anca I."/>
            <person name="Lumini E."/>
            <person name="Ortu G."/>
            <person name="Petiti L."/>
            <person name="Cruveiller S."/>
            <person name="Bianciotto V."/>
            <person name="Piffanelli P."/>
            <person name="Lanfranco L."/>
            <person name="Bonfante P."/>
        </authorList>
    </citation>
    <scope>NUCLEOTIDE SEQUENCE [LARGE SCALE GENOMIC DNA]</scope>
    <source>
        <strain evidence="9 10">BEG34</strain>
    </source>
</reference>
<dbReference type="STRING" id="1070319.CAGGBEG34_200030"/>
<proteinExistence type="inferred from homology"/>
<organism evidence="9 10">
    <name type="scientific">Candidatus Glomeribacter gigasporarum BEG34</name>
    <dbReference type="NCBI Taxonomy" id="1070319"/>
    <lineage>
        <taxon>Bacteria</taxon>
        <taxon>Pseudomonadati</taxon>
        <taxon>Pseudomonadota</taxon>
        <taxon>Betaproteobacteria</taxon>
        <taxon>Burkholderiales</taxon>
        <taxon>Burkholderiaceae</taxon>
        <taxon>Candidatus Glomeribacter</taxon>
    </lineage>
</organism>
<evidence type="ECO:0000313" key="10">
    <source>
        <dbReference type="Proteomes" id="UP000054051"/>
    </source>
</evidence>
<keyword evidence="5 7" id="KW-1133">Transmembrane helix</keyword>
<keyword evidence="10" id="KW-1185">Reference proteome</keyword>
<evidence type="ECO:0000256" key="3">
    <source>
        <dbReference type="ARBA" id="ARBA00022475"/>
    </source>
</evidence>
<comment type="similarity">
    <text evidence="2 7">Belongs to the DedA family.</text>
</comment>
<gene>
    <name evidence="9" type="primary">dedA</name>
    <name evidence="9" type="ORF">CAGGBEG34_200030</name>
</gene>
<evidence type="ECO:0000256" key="6">
    <source>
        <dbReference type="ARBA" id="ARBA00023136"/>
    </source>
</evidence>
<feature type="transmembrane region" description="Helical" evidence="7">
    <location>
        <begin position="21"/>
        <end position="49"/>
    </location>
</feature>
<comment type="subcellular location">
    <subcellularLocation>
        <location evidence="1 7">Cell membrane</location>
        <topology evidence="1 7">Multi-pass membrane protein</topology>
    </subcellularLocation>
</comment>
<dbReference type="InterPro" id="IPR032816">
    <property type="entry name" value="VTT_dom"/>
</dbReference>